<keyword evidence="2" id="KW-1185">Reference proteome</keyword>
<dbReference type="EMBL" id="CP080590">
    <property type="protein sequence ID" value="QYO76209.1"/>
    <property type="molecule type" value="Genomic_DNA"/>
</dbReference>
<gene>
    <name evidence="1" type="ORF">K1X15_16575</name>
</gene>
<sequence>MREWQAGLDADGFDLLLYQSAVFEELRGFLPVRLDGAGTGFEVFHEDCAALVSELGEEGWDVGGPWQYAMSFYFGGDYRELISVLAAAGSYARVTGGIVFDGEEAKVQQPAEVLEEARRLRDSYKDKLGAPRYEWRDAK</sequence>
<dbReference type="Proteomes" id="UP000825799">
    <property type="component" value="Chromosome"/>
</dbReference>
<proteinExistence type="predicted"/>
<evidence type="ECO:0000313" key="1">
    <source>
        <dbReference type="EMBL" id="QYO76209.1"/>
    </source>
</evidence>
<reference evidence="1 2" key="1">
    <citation type="submission" date="2021-08" db="EMBL/GenBank/DDBJ databases">
        <title>Devosia salina sp. nov., isolated from the South China Sea sediment.</title>
        <authorList>
            <person name="Zhou Z."/>
        </authorList>
    </citation>
    <scope>NUCLEOTIDE SEQUENCE [LARGE SCALE GENOMIC DNA]</scope>
    <source>
        <strain evidence="1 2">SCS-3</strain>
    </source>
</reference>
<organism evidence="1 2">
    <name type="scientific">Devosia salina</name>
    <dbReference type="NCBI Taxonomy" id="2860336"/>
    <lineage>
        <taxon>Bacteria</taxon>
        <taxon>Pseudomonadati</taxon>
        <taxon>Pseudomonadota</taxon>
        <taxon>Alphaproteobacteria</taxon>
        <taxon>Hyphomicrobiales</taxon>
        <taxon>Devosiaceae</taxon>
        <taxon>Devosia</taxon>
    </lineage>
</organism>
<accession>A0ABX8WEZ2</accession>
<evidence type="ECO:0000313" key="2">
    <source>
        <dbReference type="Proteomes" id="UP000825799"/>
    </source>
</evidence>
<protein>
    <submittedName>
        <fullName evidence="1">Uncharacterized protein</fullName>
    </submittedName>
</protein>
<dbReference type="RefSeq" id="WP_220304699.1">
    <property type="nucleotide sequence ID" value="NZ_CP080590.1"/>
</dbReference>
<name>A0ABX8WEZ2_9HYPH</name>